<protein>
    <submittedName>
        <fullName evidence="2">Uncharacterized protein</fullName>
    </submittedName>
</protein>
<feature type="transmembrane region" description="Helical" evidence="1">
    <location>
        <begin position="14"/>
        <end position="32"/>
    </location>
</feature>
<sequence length="33" mass="3672">MSIRLSIDVCLDNVISVILDIAKILAFILVFSH</sequence>
<keyword evidence="1" id="KW-0472">Membrane</keyword>
<name>H1Z176_9EURY</name>
<proteinExistence type="predicted"/>
<keyword evidence="3" id="KW-1185">Reference proteome</keyword>
<dbReference type="Proteomes" id="UP000005741">
    <property type="component" value="Chromosome"/>
</dbReference>
<evidence type="ECO:0000313" key="2">
    <source>
        <dbReference type="EMBL" id="EHQ35343.1"/>
    </source>
</evidence>
<dbReference type="AlphaFoldDB" id="H1Z176"/>
<organism evidence="2 3">
    <name type="scientific">Methanoplanus limicola DSM 2279</name>
    <dbReference type="NCBI Taxonomy" id="937775"/>
    <lineage>
        <taxon>Archaea</taxon>
        <taxon>Methanobacteriati</taxon>
        <taxon>Methanobacteriota</taxon>
        <taxon>Stenosarchaea group</taxon>
        <taxon>Methanomicrobia</taxon>
        <taxon>Methanomicrobiales</taxon>
        <taxon>Methanomicrobiaceae</taxon>
        <taxon>Methanoplanus</taxon>
    </lineage>
</organism>
<evidence type="ECO:0000256" key="1">
    <source>
        <dbReference type="SAM" id="Phobius"/>
    </source>
</evidence>
<evidence type="ECO:0000313" key="3">
    <source>
        <dbReference type="Proteomes" id="UP000005741"/>
    </source>
</evidence>
<dbReference type="HOGENOM" id="CLU_3379933_0_0_2"/>
<dbReference type="EMBL" id="CM001436">
    <property type="protein sequence ID" value="EHQ35343.1"/>
    <property type="molecule type" value="Genomic_DNA"/>
</dbReference>
<gene>
    <name evidence="2" type="ORF">Metlim_1233</name>
</gene>
<dbReference type="InParanoid" id="H1Z176"/>
<accession>H1Z176</accession>
<reference evidence="2 3" key="1">
    <citation type="submission" date="2011-10" db="EMBL/GenBank/DDBJ databases">
        <title>The Improved High-Quality Draft genome of Methanoplanus limicola DSM 2279.</title>
        <authorList>
            <consortium name="US DOE Joint Genome Institute (JGI-PGF)"/>
            <person name="Lucas S."/>
            <person name="Copeland A."/>
            <person name="Lapidus A."/>
            <person name="Glavina del Rio T."/>
            <person name="Dalin E."/>
            <person name="Tice H."/>
            <person name="Bruce D."/>
            <person name="Goodwin L."/>
            <person name="Pitluck S."/>
            <person name="Peters L."/>
            <person name="Mikhailova N."/>
            <person name="Lu M."/>
            <person name="Kyrpides N."/>
            <person name="Mavromatis K."/>
            <person name="Ivanova N."/>
            <person name="Markowitz V."/>
            <person name="Cheng J.-F."/>
            <person name="Hugenholtz P."/>
            <person name="Woyke T."/>
            <person name="Wu D."/>
            <person name="Wirth R."/>
            <person name="Brambilla E.-M."/>
            <person name="Klenk H.-P."/>
            <person name="Eisen J.A."/>
        </authorList>
    </citation>
    <scope>NUCLEOTIDE SEQUENCE [LARGE SCALE GENOMIC DNA]</scope>
    <source>
        <strain evidence="2 3">DSM 2279</strain>
    </source>
</reference>
<keyword evidence="1" id="KW-0812">Transmembrane</keyword>
<keyword evidence="1" id="KW-1133">Transmembrane helix</keyword>